<accession>A0A088RT35</accession>
<dbReference type="VEuPathDB" id="TriTrypDB:LPAL13_250022300"/>
<dbReference type="RefSeq" id="XP_010699772.1">
    <property type="nucleotide sequence ID" value="XM_010701470.1"/>
</dbReference>
<dbReference type="OrthoDB" id="272992at2759"/>
<name>A0A088RT35_LEIPA</name>
<dbReference type="Proteomes" id="UP000063063">
    <property type="component" value="Chromosome 25"/>
</dbReference>
<sequence length="664" mass="72055">MNLQPFRIVQPLSRILHRTMHQMLCEPQRTLPVAVTDALITYSLYEQVPHAELLEALLAGLKQAQHAEAVLTSDNLFVPLKAVRRTLAGVQNFPFTTAELKALKRDVEVSVVRDITRLSTDDLSSADVGLLWGCATQCSHWDCVEELLRHFPLSSTLSLQSPAEYRDLVMGVCTPQFVSQTHPRSIYGEGAVAAALAGRGDAAPPVRHAETFIQRILGAEKVGQRCREALVASSLSLLVNGGSAADPTALEERDLHAITCVMFAAALNLQCDVPGCSTLAFPFSAAEWAQYVGSTDRSAIGSSTTQCVLPSTIGGLSLPGWYRRVVALHQRSVPDVARASFSAAVASDLLRLYQRVDTESLESFFFSFLPLVIAAAPHMDCRTVLRGYHNDVMLKLFGATSSASSATNNDGNRAVATGQRGRWTAKEASALATPVLDTNATSCAISADMAMRVMLAEVCVQERGKPLPEAHVPAMESMLRTVVGHLRYHLHGEPRYHTRPRRTVTAGELPASLWRAWNSQRTSLLATVLSEVQERMSGSAGQRSSARALMDLVGQGLQLLRPLISMEVIDERGTARMVTHLLSSGRDAALEVGGASYEVELQSFAVQHTQDGFTRTDVATIVQAMEEHRDHGSNNGGAEGDAKVHRILEGLKAAEQTLPLRSWS</sequence>
<evidence type="ECO:0000313" key="1">
    <source>
        <dbReference type="EMBL" id="AIN99065.1"/>
    </source>
</evidence>
<organism evidence="1 2">
    <name type="scientific">Leishmania panamensis</name>
    <dbReference type="NCBI Taxonomy" id="5679"/>
    <lineage>
        <taxon>Eukaryota</taxon>
        <taxon>Discoba</taxon>
        <taxon>Euglenozoa</taxon>
        <taxon>Kinetoplastea</taxon>
        <taxon>Metakinetoplastina</taxon>
        <taxon>Trypanosomatida</taxon>
        <taxon>Trypanosomatidae</taxon>
        <taxon>Leishmaniinae</taxon>
        <taxon>Leishmania</taxon>
        <taxon>Leishmania guyanensis species complex</taxon>
    </lineage>
</organism>
<dbReference type="VEuPathDB" id="TriTrypDB:LPMP_252020"/>
<keyword evidence="2" id="KW-1185">Reference proteome</keyword>
<dbReference type="GeneID" id="22575850"/>
<dbReference type="KEGG" id="lpan:LPMP_252020"/>
<reference evidence="1 2" key="1">
    <citation type="journal article" date="2015" name="Sci. Rep.">
        <title>The genome of Leishmania panamensis: insights into genomics of the L. (Viannia) subgenus.</title>
        <authorList>
            <person name="Llanes A."/>
            <person name="Restrepo C.M."/>
            <person name="Vecchio G.D."/>
            <person name="Anguizola F.J."/>
            <person name="Lleonart R."/>
        </authorList>
    </citation>
    <scope>NUCLEOTIDE SEQUENCE [LARGE SCALE GENOMIC DNA]</scope>
    <source>
        <strain evidence="1 2">MHOM/PA/94/PSC-1</strain>
    </source>
</reference>
<protein>
    <submittedName>
        <fullName evidence="1">Uncharacterized protein</fullName>
    </submittedName>
</protein>
<dbReference type="eggNOG" id="ENOG502SDJX">
    <property type="taxonomic scope" value="Eukaryota"/>
</dbReference>
<dbReference type="AlphaFoldDB" id="A0A088RT35"/>
<proteinExistence type="predicted"/>
<dbReference type="EMBL" id="CP009394">
    <property type="protein sequence ID" value="AIN99065.1"/>
    <property type="molecule type" value="Genomic_DNA"/>
</dbReference>
<evidence type="ECO:0000313" key="2">
    <source>
        <dbReference type="Proteomes" id="UP000063063"/>
    </source>
</evidence>
<gene>
    <name evidence="1" type="ORF">LPMP_252020</name>
</gene>